<keyword evidence="2" id="KW-1185">Reference proteome</keyword>
<gene>
    <name evidence="1" type="ORF">GCM10017774_42890</name>
</gene>
<dbReference type="Proteomes" id="UP000605568">
    <property type="component" value="Unassembled WGS sequence"/>
</dbReference>
<proteinExistence type="predicted"/>
<reference evidence="2" key="1">
    <citation type="journal article" date="2019" name="Int. J. Syst. Evol. Microbiol.">
        <title>The Global Catalogue of Microorganisms (GCM) 10K type strain sequencing project: providing services to taxonomists for standard genome sequencing and annotation.</title>
        <authorList>
            <consortium name="The Broad Institute Genomics Platform"/>
            <consortium name="The Broad Institute Genome Sequencing Center for Infectious Disease"/>
            <person name="Wu L."/>
            <person name="Ma J."/>
        </authorList>
    </citation>
    <scope>NUCLEOTIDE SEQUENCE [LARGE SCALE GENOMIC DNA]</scope>
    <source>
        <strain evidence="2">CGMCC 4.7367</strain>
    </source>
</reference>
<organism evidence="1 2">
    <name type="scientific">Lentzea cavernae</name>
    <dbReference type="NCBI Taxonomy" id="2020703"/>
    <lineage>
        <taxon>Bacteria</taxon>
        <taxon>Bacillati</taxon>
        <taxon>Actinomycetota</taxon>
        <taxon>Actinomycetes</taxon>
        <taxon>Pseudonocardiales</taxon>
        <taxon>Pseudonocardiaceae</taxon>
        <taxon>Lentzea</taxon>
    </lineage>
</organism>
<name>A0ABQ3MQV7_9PSEU</name>
<accession>A0ABQ3MQV7</accession>
<comment type="caution">
    <text evidence="1">The sequence shown here is derived from an EMBL/GenBank/DDBJ whole genome shotgun (WGS) entry which is preliminary data.</text>
</comment>
<protein>
    <submittedName>
        <fullName evidence="1">Uncharacterized protein</fullName>
    </submittedName>
</protein>
<dbReference type="EMBL" id="BNAR01000006">
    <property type="protein sequence ID" value="GHH44053.1"/>
    <property type="molecule type" value="Genomic_DNA"/>
</dbReference>
<evidence type="ECO:0000313" key="1">
    <source>
        <dbReference type="EMBL" id="GHH44053.1"/>
    </source>
</evidence>
<dbReference type="RefSeq" id="WP_191300196.1">
    <property type="nucleotide sequence ID" value="NZ_BNAR01000006.1"/>
</dbReference>
<sequence>MSEEASIMMLLAEGTAVTPVWQEVRGSRELSYEPSQVVASSPRWWHQAPGGEHVVIDRPARMEDTLHAPAAEVIHHWTQAAGTVAYVILQGYDANEPIQLG</sequence>
<evidence type="ECO:0000313" key="2">
    <source>
        <dbReference type="Proteomes" id="UP000605568"/>
    </source>
</evidence>